<dbReference type="KEGG" id="gom:D7316_03169"/>
<keyword evidence="1" id="KW-0596">Phosphopantetheine</keyword>
<dbReference type="InterPro" id="IPR006162">
    <property type="entry name" value="Ppantetheine_attach_site"/>
</dbReference>
<sequence length="85" mass="9468">MTAELTVVVDLVPTLVRRALSDVLVLPPTVFDDATPLADYGLDSISAIDLTVRLEEVFDLRIPHRDIGRLVTVDRIVAYIHKLDD</sequence>
<gene>
    <name evidence="4" type="primary">acpP</name>
    <name evidence="4" type="ORF">D7316_03169</name>
</gene>
<dbReference type="InterPro" id="IPR020806">
    <property type="entry name" value="PKS_PP-bd"/>
</dbReference>
<organism evidence="4 5">
    <name type="scientific">Gordonia insulae</name>
    <dbReference type="NCBI Taxonomy" id="2420509"/>
    <lineage>
        <taxon>Bacteria</taxon>
        <taxon>Bacillati</taxon>
        <taxon>Actinomycetota</taxon>
        <taxon>Actinomycetes</taxon>
        <taxon>Mycobacteriales</taxon>
        <taxon>Gordoniaceae</taxon>
        <taxon>Gordonia</taxon>
    </lineage>
</organism>
<dbReference type="RefSeq" id="WP_124709058.1">
    <property type="nucleotide sequence ID" value="NZ_CP033972.1"/>
</dbReference>
<dbReference type="Gene3D" id="1.10.1200.10">
    <property type="entry name" value="ACP-like"/>
    <property type="match status" value="1"/>
</dbReference>
<dbReference type="InterPro" id="IPR009081">
    <property type="entry name" value="PP-bd_ACP"/>
</dbReference>
<dbReference type="Proteomes" id="UP000271469">
    <property type="component" value="Chromosome"/>
</dbReference>
<evidence type="ECO:0000313" key="5">
    <source>
        <dbReference type="Proteomes" id="UP000271469"/>
    </source>
</evidence>
<dbReference type="OrthoDB" id="9804551at2"/>
<dbReference type="Pfam" id="PF00550">
    <property type="entry name" value="PP-binding"/>
    <property type="match status" value="1"/>
</dbReference>
<dbReference type="InterPro" id="IPR036736">
    <property type="entry name" value="ACP-like_sf"/>
</dbReference>
<dbReference type="SUPFAM" id="SSF47336">
    <property type="entry name" value="ACP-like"/>
    <property type="match status" value="1"/>
</dbReference>
<dbReference type="PROSITE" id="PS50075">
    <property type="entry name" value="CARRIER"/>
    <property type="match status" value="1"/>
</dbReference>
<dbReference type="EMBL" id="CP033972">
    <property type="protein sequence ID" value="AZG46568.1"/>
    <property type="molecule type" value="Genomic_DNA"/>
</dbReference>
<dbReference type="SMART" id="SM00823">
    <property type="entry name" value="PKS_PP"/>
    <property type="match status" value="1"/>
</dbReference>
<accession>A0A3G8JNN5</accession>
<keyword evidence="2" id="KW-0597">Phosphoprotein</keyword>
<keyword evidence="5" id="KW-1185">Reference proteome</keyword>
<feature type="domain" description="Carrier" evidence="3">
    <location>
        <begin position="7"/>
        <end position="84"/>
    </location>
</feature>
<protein>
    <submittedName>
        <fullName evidence="4">Acyl carrier protein</fullName>
    </submittedName>
</protein>
<evidence type="ECO:0000256" key="1">
    <source>
        <dbReference type="ARBA" id="ARBA00022450"/>
    </source>
</evidence>
<evidence type="ECO:0000259" key="3">
    <source>
        <dbReference type="PROSITE" id="PS50075"/>
    </source>
</evidence>
<dbReference type="PROSITE" id="PS00012">
    <property type="entry name" value="PHOSPHOPANTETHEINE"/>
    <property type="match status" value="1"/>
</dbReference>
<dbReference type="GO" id="GO:0031177">
    <property type="term" value="F:phosphopantetheine binding"/>
    <property type="evidence" value="ECO:0007669"/>
    <property type="project" value="InterPro"/>
</dbReference>
<proteinExistence type="predicted"/>
<name>A0A3G8JNN5_9ACTN</name>
<evidence type="ECO:0000256" key="2">
    <source>
        <dbReference type="ARBA" id="ARBA00022553"/>
    </source>
</evidence>
<dbReference type="AlphaFoldDB" id="A0A3G8JNN5"/>
<reference evidence="4 5" key="1">
    <citation type="submission" date="2018-11" db="EMBL/GenBank/DDBJ databases">
        <title>Gordonia insulae sp. nov., isolated from an island soil.</title>
        <authorList>
            <person name="Kim Y.S."/>
            <person name="Kim S.B."/>
        </authorList>
    </citation>
    <scope>NUCLEOTIDE SEQUENCE [LARGE SCALE GENOMIC DNA]</scope>
    <source>
        <strain evidence="4 5">MMS17-SY073</strain>
    </source>
</reference>
<evidence type="ECO:0000313" key="4">
    <source>
        <dbReference type="EMBL" id="AZG46568.1"/>
    </source>
</evidence>